<dbReference type="SFLD" id="SFLDG01129">
    <property type="entry name" value="C1.5:_HAD__Beta-PGM__Phosphata"/>
    <property type="match status" value="1"/>
</dbReference>
<accession>A0A2S5KWZ8</accession>
<dbReference type="Proteomes" id="UP000238196">
    <property type="component" value="Unassembled WGS sequence"/>
</dbReference>
<dbReference type="InterPro" id="IPR023214">
    <property type="entry name" value="HAD_sf"/>
</dbReference>
<evidence type="ECO:0000256" key="3">
    <source>
        <dbReference type="ARBA" id="ARBA00006171"/>
    </source>
</evidence>
<dbReference type="InterPro" id="IPR036412">
    <property type="entry name" value="HAD-like_sf"/>
</dbReference>
<dbReference type="InterPro" id="IPR006439">
    <property type="entry name" value="HAD-SF_hydro_IA"/>
</dbReference>
<comment type="pathway">
    <text evidence="2">Organic acid metabolism; glycolate biosynthesis; glycolate from 2-phosphoglycolate: step 1/1.</text>
</comment>
<dbReference type="AlphaFoldDB" id="A0A2S5KWZ8"/>
<dbReference type="SFLD" id="SFLDS00003">
    <property type="entry name" value="Haloacid_Dehalogenase"/>
    <property type="match status" value="1"/>
</dbReference>
<protein>
    <recommendedName>
        <fullName evidence="4">phosphoglycolate phosphatase</fullName>
        <ecNumber evidence="4">3.1.3.18</ecNumber>
    </recommendedName>
</protein>
<proteinExistence type="inferred from homology"/>
<sequence>MVLTPCKAEVPWAQIKGIIFDKDGTLVDFYPTWIPLYHLALRELARRAPLAAGQDATFAQLLGISGFTDGQRLNPDSPLVHSDPETILRLWGSVLGVHQVDVLEEWVAPVFAEHYLQHLRTPCDLPTLCRWLSERKLALALVTSDSQHYGDAAVKALGIAPWIMPVIGSDQGLAAKPDAAMVHACLQRWQLDATRIAVIGDHPKDLQMGRAAGAGRVIGVLSGASSAAELAPWCDEIWPHIGYLRSVLAQV</sequence>
<dbReference type="EMBL" id="PRLP01000003">
    <property type="protein sequence ID" value="PPC79300.1"/>
    <property type="molecule type" value="Genomic_DNA"/>
</dbReference>
<dbReference type="InterPro" id="IPR050155">
    <property type="entry name" value="HAD-like_hydrolase_sf"/>
</dbReference>
<dbReference type="EC" id="3.1.3.18" evidence="4"/>
<evidence type="ECO:0000256" key="2">
    <source>
        <dbReference type="ARBA" id="ARBA00004818"/>
    </source>
</evidence>
<dbReference type="Pfam" id="PF00702">
    <property type="entry name" value="Hydrolase"/>
    <property type="match status" value="1"/>
</dbReference>
<evidence type="ECO:0000313" key="5">
    <source>
        <dbReference type="EMBL" id="PPC79300.1"/>
    </source>
</evidence>
<comment type="caution">
    <text evidence="5">The sequence shown here is derived from an EMBL/GenBank/DDBJ whole genome shotgun (WGS) entry which is preliminary data.</text>
</comment>
<dbReference type="OrthoDB" id="148966at2"/>
<dbReference type="PANTHER" id="PTHR43434">
    <property type="entry name" value="PHOSPHOGLYCOLATE PHOSPHATASE"/>
    <property type="match status" value="1"/>
</dbReference>
<comment type="similarity">
    <text evidence="3">Belongs to the HAD-like hydrolase superfamily. CbbY/CbbZ/Gph/YieH family.</text>
</comment>
<evidence type="ECO:0000256" key="1">
    <source>
        <dbReference type="ARBA" id="ARBA00000830"/>
    </source>
</evidence>
<evidence type="ECO:0000313" key="6">
    <source>
        <dbReference type="Proteomes" id="UP000238196"/>
    </source>
</evidence>
<dbReference type="InterPro" id="IPR023198">
    <property type="entry name" value="PGP-like_dom2"/>
</dbReference>
<dbReference type="PANTHER" id="PTHR43434:SF1">
    <property type="entry name" value="PHOSPHOGLYCOLATE PHOSPHATASE"/>
    <property type="match status" value="1"/>
</dbReference>
<dbReference type="NCBIfam" id="TIGR01549">
    <property type="entry name" value="HAD-SF-IA-v1"/>
    <property type="match status" value="1"/>
</dbReference>
<dbReference type="GO" id="GO:0008967">
    <property type="term" value="F:phosphoglycolate phosphatase activity"/>
    <property type="evidence" value="ECO:0007669"/>
    <property type="project" value="UniProtKB-EC"/>
</dbReference>
<gene>
    <name evidence="5" type="ORF">C4K68_00930</name>
</gene>
<comment type="catalytic activity">
    <reaction evidence="1">
        <text>2-phosphoglycolate + H2O = glycolate + phosphate</text>
        <dbReference type="Rhea" id="RHEA:14369"/>
        <dbReference type="ChEBI" id="CHEBI:15377"/>
        <dbReference type="ChEBI" id="CHEBI:29805"/>
        <dbReference type="ChEBI" id="CHEBI:43474"/>
        <dbReference type="ChEBI" id="CHEBI:58033"/>
        <dbReference type="EC" id="3.1.3.18"/>
    </reaction>
</comment>
<dbReference type="Gene3D" id="3.40.50.1000">
    <property type="entry name" value="HAD superfamily/HAD-like"/>
    <property type="match status" value="1"/>
</dbReference>
<dbReference type="GO" id="GO:0006281">
    <property type="term" value="P:DNA repair"/>
    <property type="evidence" value="ECO:0007669"/>
    <property type="project" value="TreeGrafter"/>
</dbReference>
<reference evidence="5 6" key="1">
    <citation type="submission" date="2018-02" db="EMBL/GenBank/DDBJ databases">
        <title>novel marine gammaproteobacteria from coastal saline agro ecosystem.</title>
        <authorList>
            <person name="Krishnan R."/>
            <person name="Ramesh Kumar N."/>
        </authorList>
    </citation>
    <scope>NUCLEOTIDE SEQUENCE [LARGE SCALE GENOMIC DNA]</scope>
    <source>
        <strain evidence="5 6">228</strain>
    </source>
</reference>
<dbReference type="Gene3D" id="1.10.150.240">
    <property type="entry name" value="Putative phosphatase, domain 2"/>
    <property type="match status" value="1"/>
</dbReference>
<evidence type="ECO:0000256" key="4">
    <source>
        <dbReference type="ARBA" id="ARBA00013078"/>
    </source>
</evidence>
<dbReference type="SUPFAM" id="SSF56784">
    <property type="entry name" value="HAD-like"/>
    <property type="match status" value="1"/>
</dbReference>
<organism evidence="5 6">
    <name type="scientific">Proteobacteria bacterium 228</name>
    <dbReference type="NCBI Taxonomy" id="2083153"/>
    <lineage>
        <taxon>Bacteria</taxon>
        <taxon>Pseudomonadati</taxon>
        <taxon>Pseudomonadota</taxon>
    </lineage>
</organism>
<dbReference type="GO" id="GO:0005829">
    <property type="term" value="C:cytosol"/>
    <property type="evidence" value="ECO:0007669"/>
    <property type="project" value="TreeGrafter"/>
</dbReference>
<dbReference type="CDD" id="cd01427">
    <property type="entry name" value="HAD_like"/>
    <property type="match status" value="1"/>
</dbReference>
<name>A0A2S5KWZ8_9PROT</name>